<dbReference type="OrthoDB" id="419317at2759"/>
<dbReference type="InterPro" id="IPR000626">
    <property type="entry name" value="Ubiquitin-like_dom"/>
</dbReference>
<comment type="caution">
    <text evidence="3">The sequence shown here is derived from an EMBL/GenBank/DDBJ whole genome shotgun (WGS) entry which is preliminary data.</text>
</comment>
<dbReference type="Proteomes" id="UP000652761">
    <property type="component" value="Unassembled WGS sequence"/>
</dbReference>
<dbReference type="GO" id="GO:0043161">
    <property type="term" value="P:proteasome-mediated ubiquitin-dependent protein catabolic process"/>
    <property type="evidence" value="ECO:0007669"/>
    <property type="project" value="TreeGrafter"/>
</dbReference>
<evidence type="ECO:0000259" key="2">
    <source>
        <dbReference type="PROSITE" id="PS50053"/>
    </source>
</evidence>
<dbReference type="GO" id="GO:0031593">
    <property type="term" value="F:polyubiquitin modification-dependent protein binding"/>
    <property type="evidence" value="ECO:0007669"/>
    <property type="project" value="TreeGrafter"/>
</dbReference>
<dbReference type="PANTHER" id="PTHR10621:SF38">
    <property type="entry name" value="UBIQUITIN DOMAIN-CONTAINING PROTEIN 7SL RNA1-RELATED"/>
    <property type="match status" value="1"/>
</dbReference>
<dbReference type="PANTHER" id="PTHR10621">
    <property type="entry name" value="UV EXCISION REPAIR PROTEIN RAD23"/>
    <property type="match status" value="1"/>
</dbReference>
<name>A0A843X3T0_COLES</name>
<keyword evidence="4" id="KW-1185">Reference proteome</keyword>
<dbReference type="SUPFAM" id="SSF54236">
    <property type="entry name" value="Ubiquitin-like"/>
    <property type="match status" value="1"/>
</dbReference>
<dbReference type="AlphaFoldDB" id="A0A843X3T0"/>
<organism evidence="3 4">
    <name type="scientific">Colocasia esculenta</name>
    <name type="common">Wild taro</name>
    <name type="synonym">Arum esculentum</name>
    <dbReference type="NCBI Taxonomy" id="4460"/>
    <lineage>
        <taxon>Eukaryota</taxon>
        <taxon>Viridiplantae</taxon>
        <taxon>Streptophyta</taxon>
        <taxon>Embryophyta</taxon>
        <taxon>Tracheophyta</taxon>
        <taxon>Spermatophyta</taxon>
        <taxon>Magnoliopsida</taxon>
        <taxon>Liliopsida</taxon>
        <taxon>Araceae</taxon>
        <taxon>Aroideae</taxon>
        <taxon>Colocasieae</taxon>
        <taxon>Colocasia</taxon>
    </lineage>
</organism>
<dbReference type="InterPro" id="IPR029071">
    <property type="entry name" value="Ubiquitin-like_domsf"/>
</dbReference>
<dbReference type="GO" id="GO:0043130">
    <property type="term" value="F:ubiquitin binding"/>
    <property type="evidence" value="ECO:0007669"/>
    <property type="project" value="TreeGrafter"/>
</dbReference>
<sequence length="210" mass="23279">MDVIFETPEGSAYSIEVWFFSTVLEMKEKIHMYHGFLVTRQCLIFNGHVIEDDHDTEYYGVLHGSRIHLFLDSPTDPTASGADDRAAAVAVKAEQQAESKVRVQVRNLATRRQFMVELFLGGVELQDNRVLADYGVADLSEVIVAPRALPSWAAGASGPAPNKKMMVMVVDASFRAPEVVETPEREEEENQQGNEGEVISRALPVSKEVS</sequence>
<dbReference type="Gene3D" id="3.10.20.90">
    <property type="entry name" value="Phosphatidylinositol 3-kinase Catalytic Subunit, Chain A, domain 1"/>
    <property type="match status" value="1"/>
</dbReference>
<dbReference type="GO" id="GO:0005654">
    <property type="term" value="C:nucleoplasm"/>
    <property type="evidence" value="ECO:0007669"/>
    <property type="project" value="TreeGrafter"/>
</dbReference>
<dbReference type="EMBL" id="NMUH01005624">
    <property type="protein sequence ID" value="MQM13251.1"/>
    <property type="molecule type" value="Genomic_DNA"/>
</dbReference>
<evidence type="ECO:0000313" key="3">
    <source>
        <dbReference type="EMBL" id="MQM13251.1"/>
    </source>
</evidence>
<feature type="region of interest" description="Disordered" evidence="1">
    <location>
        <begin position="177"/>
        <end position="210"/>
    </location>
</feature>
<proteinExistence type="predicted"/>
<protein>
    <recommendedName>
        <fullName evidence="2">Ubiquitin-like domain-containing protein</fullName>
    </recommendedName>
</protein>
<accession>A0A843X3T0</accession>
<gene>
    <name evidence="3" type="ORF">Taro_046176</name>
</gene>
<dbReference type="GO" id="GO:0070628">
    <property type="term" value="F:proteasome binding"/>
    <property type="evidence" value="ECO:0007669"/>
    <property type="project" value="TreeGrafter"/>
</dbReference>
<dbReference type="Pfam" id="PF00240">
    <property type="entry name" value="ubiquitin"/>
    <property type="match status" value="1"/>
</dbReference>
<evidence type="ECO:0000313" key="4">
    <source>
        <dbReference type="Proteomes" id="UP000652761"/>
    </source>
</evidence>
<reference evidence="3" key="1">
    <citation type="submission" date="2017-07" db="EMBL/GenBank/DDBJ databases">
        <title>Taro Niue Genome Assembly and Annotation.</title>
        <authorList>
            <person name="Atibalentja N."/>
            <person name="Keating K."/>
            <person name="Fields C.J."/>
        </authorList>
    </citation>
    <scope>NUCLEOTIDE SEQUENCE</scope>
    <source>
        <strain evidence="3">Niue_2</strain>
        <tissue evidence="3">Leaf</tissue>
    </source>
</reference>
<dbReference type="PROSITE" id="PS50053">
    <property type="entry name" value="UBIQUITIN_2"/>
    <property type="match status" value="1"/>
</dbReference>
<dbReference type="SMART" id="SM00213">
    <property type="entry name" value="UBQ"/>
    <property type="match status" value="2"/>
</dbReference>
<dbReference type="GO" id="GO:0005829">
    <property type="term" value="C:cytosol"/>
    <property type="evidence" value="ECO:0007669"/>
    <property type="project" value="TreeGrafter"/>
</dbReference>
<dbReference type="CDD" id="cd17039">
    <property type="entry name" value="Ubl_ubiquitin_like"/>
    <property type="match status" value="2"/>
</dbReference>
<feature type="domain" description="Ubiquitin-like" evidence="2">
    <location>
        <begin position="1"/>
        <end position="76"/>
    </location>
</feature>
<evidence type="ECO:0000256" key="1">
    <source>
        <dbReference type="SAM" id="MobiDB-lite"/>
    </source>
</evidence>